<reference evidence="20 21" key="1">
    <citation type="journal article" date="2016" name="Nat. Commun.">
        <title>Extremotolerant tardigrade genome and improved radiotolerance of human cultured cells by tardigrade-unique protein.</title>
        <authorList>
            <person name="Hashimoto T."/>
            <person name="Horikawa D.D."/>
            <person name="Saito Y."/>
            <person name="Kuwahara H."/>
            <person name="Kozuka-Hata H."/>
            <person name="Shin-I T."/>
            <person name="Minakuchi Y."/>
            <person name="Ohishi K."/>
            <person name="Motoyama A."/>
            <person name="Aizu T."/>
            <person name="Enomoto A."/>
            <person name="Kondo K."/>
            <person name="Tanaka S."/>
            <person name="Hara Y."/>
            <person name="Koshikawa S."/>
            <person name="Sagara H."/>
            <person name="Miura T."/>
            <person name="Yokobori S."/>
            <person name="Miyagawa K."/>
            <person name="Suzuki Y."/>
            <person name="Kubo T."/>
            <person name="Oyama M."/>
            <person name="Kohara Y."/>
            <person name="Fujiyama A."/>
            <person name="Arakawa K."/>
            <person name="Katayama T."/>
            <person name="Toyoda A."/>
            <person name="Kunieda T."/>
        </authorList>
    </citation>
    <scope>NUCLEOTIDE SEQUENCE [LARGE SCALE GENOMIC DNA]</scope>
    <source>
        <strain evidence="20 21">YOKOZUNA-1</strain>
    </source>
</reference>
<accession>A0A1D1VRR8</accession>
<evidence type="ECO:0000256" key="11">
    <source>
        <dbReference type="ARBA" id="ARBA00023288"/>
    </source>
</evidence>
<protein>
    <recommendedName>
        <fullName evidence="16">Protein tyrosine phosphatase type IVA 3</fullName>
        <ecNumber evidence="3">3.1.3.48</ecNumber>
    </recommendedName>
    <alternativeName>
        <fullName evidence="17">Protein-tyrosine phosphatase 4a3</fullName>
    </alternativeName>
</protein>
<dbReference type="EC" id="3.1.3.48" evidence="3"/>
<keyword evidence="8" id="KW-0904">Protein phosphatase</keyword>
<dbReference type="FunFam" id="3.90.190.10:FF:000105">
    <property type="entry name" value="Protein tyrosine phosphatase type IVA 3"/>
    <property type="match status" value="1"/>
</dbReference>
<dbReference type="STRING" id="947166.A0A1D1VRR8"/>
<evidence type="ECO:0000256" key="6">
    <source>
        <dbReference type="ARBA" id="ARBA00022753"/>
    </source>
</evidence>
<dbReference type="Gene3D" id="3.90.190.10">
    <property type="entry name" value="Protein tyrosine phosphatase superfamily"/>
    <property type="match status" value="1"/>
</dbReference>
<dbReference type="Pfam" id="PF22785">
    <property type="entry name" value="Tc-R-P"/>
    <property type="match status" value="1"/>
</dbReference>
<keyword evidence="12" id="KW-0636">Prenylation</keyword>
<dbReference type="GO" id="GO:0004725">
    <property type="term" value="F:protein tyrosine phosphatase activity"/>
    <property type="evidence" value="ECO:0007669"/>
    <property type="project" value="UniProtKB-EC"/>
</dbReference>
<evidence type="ECO:0000256" key="9">
    <source>
        <dbReference type="ARBA" id="ARBA00023136"/>
    </source>
</evidence>
<comment type="subunit">
    <text evidence="15">Interacts with tubulin.</text>
</comment>
<dbReference type="GO" id="GO:0009966">
    <property type="term" value="P:regulation of signal transduction"/>
    <property type="evidence" value="ECO:0007669"/>
    <property type="project" value="UniProtKB-ARBA"/>
</dbReference>
<evidence type="ECO:0000313" key="21">
    <source>
        <dbReference type="Proteomes" id="UP000186922"/>
    </source>
</evidence>
<evidence type="ECO:0000256" key="16">
    <source>
        <dbReference type="ARBA" id="ARBA00069015"/>
    </source>
</evidence>
<comment type="function">
    <text evidence="14">Protein tyrosine phosphatase which stimulates progression from G1 into S phase during mitosis. Enhances cell proliferation, cell motility and invasive activity, and promotes cancer metastasis. May be involved in the progression of cardiac hypertrophy by inhibiting intracellular calcium mobilization in response to angiotensin II.</text>
</comment>
<keyword evidence="7" id="KW-0378">Hydrolase</keyword>
<dbReference type="InterPro" id="IPR000387">
    <property type="entry name" value="Tyr_Pase_dom"/>
</dbReference>
<gene>
    <name evidence="20" type="primary">RvY_14574-1</name>
    <name evidence="20" type="synonym">RvY_14574.1</name>
    <name evidence="20" type="ORF">RvY_14574</name>
</gene>
<evidence type="ECO:0000259" key="18">
    <source>
        <dbReference type="PROSITE" id="PS50054"/>
    </source>
</evidence>
<dbReference type="InterPro" id="IPR029021">
    <property type="entry name" value="Prot-tyrosine_phosphatase-like"/>
</dbReference>
<sequence>MARFRPPAPAEISYKGFRFLITDRPSDATMESYLQELKKHGVTDVVRVCEPSYDITALQESGITVHDWFFPDGSYPAEDILTHWFTLLKSRNRDNPDACIAAHCIAGLGRAPVLVAVALVELGMASEDAVELIRNKRRGAINAKQLDYLNSYRPKGRLKSKKNGGNTECCVQ</sequence>
<evidence type="ECO:0000256" key="7">
    <source>
        <dbReference type="ARBA" id="ARBA00022801"/>
    </source>
</evidence>
<evidence type="ECO:0000256" key="8">
    <source>
        <dbReference type="ARBA" id="ARBA00022912"/>
    </source>
</evidence>
<evidence type="ECO:0000259" key="19">
    <source>
        <dbReference type="PROSITE" id="PS50056"/>
    </source>
</evidence>
<evidence type="ECO:0000256" key="2">
    <source>
        <dbReference type="ARBA" id="ARBA00004412"/>
    </source>
</evidence>
<dbReference type="Proteomes" id="UP000186922">
    <property type="component" value="Unassembled WGS sequence"/>
</dbReference>
<evidence type="ECO:0000256" key="17">
    <source>
        <dbReference type="ARBA" id="ARBA00082375"/>
    </source>
</evidence>
<dbReference type="InterPro" id="IPR050561">
    <property type="entry name" value="PTP"/>
</dbReference>
<evidence type="ECO:0000256" key="3">
    <source>
        <dbReference type="ARBA" id="ARBA00013064"/>
    </source>
</evidence>
<evidence type="ECO:0000256" key="5">
    <source>
        <dbReference type="ARBA" id="ARBA00022481"/>
    </source>
</evidence>
<keyword evidence="9" id="KW-0472">Membrane</keyword>
<evidence type="ECO:0000256" key="14">
    <source>
        <dbReference type="ARBA" id="ARBA00057132"/>
    </source>
</evidence>
<comment type="subcellular location">
    <subcellularLocation>
        <location evidence="1">Cell membrane</location>
    </subcellularLocation>
    <subcellularLocation>
        <location evidence="2">Early endosome</location>
    </subcellularLocation>
</comment>
<keyword evidence="10" id="KW-1015">Disulfide bond</keyword>
<evidence type="ECO:0000256" key="15">
    <source>
        <dbReference type="ARBA" id="ARBA00064590"/>
    </source>
</evidence>
<dbReference type="PROSITE" id="PS50054">
    <property type="entry name" value="TYR_PHOSPHATASE_DUAL"/>
    <property type="match status" value="1"/>
</dbReference>
<keyword evidence="21" id="KW-1185">Reference proteome</keyword>
<dbReference type="GO" id="GO:0005886">
    <property type="term" value="C:plasma membrane"/>
    <property type="evidence" value="ECO:0007669"/>
    <property type="project" value="UniProtKB-SubCell"/>
</dbReference>
<dbReference type="EMBL" id="BDGG01000010">
    <property type="protein sequence ID" value="GAV04267.1"/>
    <property type="molecule type" value="Genomic_DNA"/>
</dbReference>
<keyword evidence="6" id="KW-0967">Endosome</keyword>
<organism evidence="20 21">
    <name type="scientific">Ramazzottius varieornatus</name>
    <name type="common">Water bear</name>
    <name type="synonym">Tardigrade</name>
    <dbReference type="NCBI Taxonomy" id="947166"/>
    <lineage>
        <taxon>Eukaryota</taxon>
        <taxon>Metazoa</taxon>
        <taxon>Ecdysozoa</taxon>
        <taxon>Tardigrada</taxon>
        <taxon>Eutardigrada</taxon>
        <taxon>Parachela</taxon>
        <taxon>Hypsibioidea</taxon>
        <taxon>Ramazzottiidae</taxon>
        <taxon>Ramazzottius</taxon>
    </lineage>
</organism>
<dbReference type="GO" id="GO:0005769">
    <property type="term" value="C:early endosome"/>
    <property type="evidence" value="ECO:0007669"/>
    <property type="project" value="UniProtKB-SubCell"/>
</dbReference>
<dbReference type="AlphaFoldDB" id="A0A1D1VRR8"/>
<dbReference type="OrthoDB" id="5632at2759"/>
<evidence type="ECO:0000256" key="10">
    <source>
        <dbReference type="ARBA" id="ARBA00023157"/>
    </source>
</evidence>
<evidence type="ECO:0000256" key="12">
    <source>
        <dbReference type="ARBA" id="ARBA00023289"/>
    </source>
</evidence>
<evidence type="ECO:0000256" key="1">
    <source>
        <dbReference type="ARBA" id="ARBA00004236"/>
    </source>
</evidence>
<keyword evidence="5" id="KW-0488">Methylation</keyword>
<dbReference type="CDD" id="cd14500">
    <property type="entry name" value="PTP-IVa"/>
    <property type="match status" value="1"/>
</dbReference>
<comment type="caution">
    <text evidence="20">The sequence shown here is derived from an EMBL/GenBank/DDBJ whole genome shotgun (WGS) entry which is preliminary data.</text>
</comment>
<feature type="domain" description="Tyrosine-protein phosphatase" evidence="18">
    <location>
        <begin position="8"/>
        <end position="161"/>
    </location>
</feature>
<dbReference type="GO" id="GO:0043542">
    <property type="term" value="P:endothelial cell migration"/>
    <property type="evidence" value="ECO:0007669"/>
    <property type="project" value="UniProtKB-ARBA"/>
</dbReference>
<name>A0A1D1VRR8_RAMVA</name>
<dbReference type="InterPro" id="IPR020422">
    <property type="entry name" value="TYR_PHOSPHATASE_DUAL_dom"/>
</dbReference>
<evidence type="ECO:0000256" key="4">
    <source>
        <dbReference type="ARBA" id="ARBA00022475"/>
    </source>
</evidence>
<evidence type="ECO:0000313" key="20">
    <source>
        <dbReference type="EMBL" id="GAV04267.1"/>
    </source>
</evidence>
<dbReference type="PROSITE" id="PS50056">
    <property type="entry name" value="TYR_PHOSPHATASE_2"/>
    <property type="match status" value="1"/>
</dbReference>
<dbReference type="PANTHER" id="PTHR23339">
    <property type="entry name" value="TYROSINE SPECIFIC PROTEIN PHOSPHATASE AND DUAL SPECIFICITY PROTEIN PHOSPHATASE"/>
    <property type="match status" value="1"/>
</dbReference>
<keyword evidence="4" id="KW-1003">Cell membrane</keyword>
<dbReference type="SUPFAM" id="SSF52799">
    <property type="entry name" value="(Phosphotyrosine protein) phosphatases II"/>
    <property type="match status" value="1"/>
</dbReference>
<keyword evidence="11" id="KW-0449">Lipoprotein</keyword>
<comment type="catalytic activity">
    <reaction evidence="13">
        <text>O-phospho-L-tyrosyl-[protein] + H2O = L-tyrosyl-[protein] + phosphate</text>
        <dbReference type="Rhea" id="RHEA:10684"/>
        <dbReference type="Rhea" id="RHEA-COMP:10136"/>
        <dbReference type="Rhea" id="RHEA-COMP:20101"/>
        <dbReference type="ChEBI" id="CHEBI:15377"/>
        <dbReference type="ChEBI" id="CHEBI:43474"/>
        <dbReference type="ChEBI" id="CHEBI:46858"/>
        <dbReference type="ChEBI" id="CHEBI:61978"/>
        <dbReference type="EC" id="3.1.3.48"/>
    </reaction>
</comment>
<evidence type="ECO:0000256" key="13">
    <source>
        <dbReference type="ARBA" id="ARBA00051722"/>
    </source>
</evidence>
<feature type="domain" description="Tyrosine specific protein phosphatases" evidence="19">
    <location>
        <begin position="82"/>
        <end position="148"/>
    </location>
</feature>
<proteinExistence type="predicted"/>